<feature type="compositionally biased region" description="Basic and acidic residues" evidence="1">
    <location>
        <begin position="259"/>
        <end position="275"/>
    </location>
</feature>
<feature type="region of interest" description="Disordered" evidence="1">
    <location>
        <begin position="239"/>
        <end position="285"/>
    </location>
</feature>
<reference evidence="4 5" key="1">
    <citation type="submission" date="2018-05" db="EMBL/GenBank/DDBJ databases">
        <title>Pararhodobacter marina sp. nov., isolated from deep-sea water of the Indian Ocean.</title>
        <authorList>
            <person name="Lai Q.Sr."/>
            <person name="Liu X."/>
            <person name="Shao Z."/>
        </authorList>
    </citation>
    <scope>NUCLEOTIDE SEQUENCE [LARGE SCALE GENOMIC DNA]</scope>
    <source>
        <strain evidence="4 5">CIC4N-9</strain>
    </source>
</reference>
<feature type="signal peptide" evidence="2">
    <location>
        <begin position="1"/>
        <end position="36"/>
    </location>
</feature>
<dbReference type="InterPro" id="IPR007730">
    <property type="entry name" value="SPOR-like_dom"/>
</dbReference>
<keyword evidence="5" id="KW-1185">Reference proteome</keyword>
<comment type="caution">
    <text evidence="4">The sequence shown here is derived from an EMBL/GenBank/DDBJ whole genome shotgun (WGS) entry which is preliminary data.</text>
</comment>
<dbReference type="PROSITE" id="PS51257">
    <property type="entry name" value="PROKAR_LIPOPROTEIN"/>
    <property type="match status" value="1"/>
</dbReference>
<dbReference type="Pfam" id="PF05036">
    <property type="entry name" value="SPOR"/>
    <property type="match status" value="1"/>
</dbReference>
<evidence type="ECO:0000259" key="3">
    <source>
        <dbReference type="PROSITE" id="PS51724"/>
    </source>
</evidence>
<dbReference type="InterPro" id="IPR036680">
    <property type="entry name" value="SPOR-like_sf"/>
</dbReference>
<evidence type="ECO:0000256" key="2">
    <source>
        <dbReference type="SAM" id="SignalP"/>
    </source>
</evidence>
<dbReference type="GeneID" id="94365774"/>
<dbReference type="GO" id="GO:0042834">
    <property type="term" value="F:peptidoglycan binding"/>
    <property type="evidence" value="ECO:0007669"/>
    <property type="project" value="InterPro"/>
</dbReference>
<name>A0A2U2C8P3_9RHOB</name>
<feature type="chain" id="PRO_5015439761" evidence="2">
    <location>
        <begin position="37"/>
        <end position="392"/>
    </location>
</feature>
<feature type="compositionally biased region" description="Pro residues" evidence="1">
    <location>
        <begin position="248"/>
        <end position="258"/>
    </location>
</feature>
<proteinExistence type="predicted"/>
<dbReference type="AlphaFoldDB" id="A0A2U2C8P3"/>
<feature type="domain" description="SPOR" evidence="3">
    <location>
        <begin position="313"/>
        <end position="392"/>
    </location>
</feature>
<evidence type="ECO:0000313" key="4">
    <source>
        <dbReference type="EMBL" id="PWE28221.1"/>
    </source>
</evidence>
<evidence type="ECO:0000313" key="5">
    <source>
        <dbReference type="Proteomes" id="UP000244940"/>
    </source>
</evidence>
<keyword evidence="2" id="KW-0732">Signal</keyword>
<evidence type="ECO:0000256" key="1">
    <source>
        <dbReference type="SAM" id="MobiDB-lite"/>
    </source>
</evidence>
<dbReference type="Proteomes" id="UP000244940">
    <property type="component" value="Unassembled WGS sequence"/>
</dbReference>
<gene>
    <name evidence="4" type="ORF">C4N9_12815</name>
</gene>
<protein>
    <submittedName>
        <fullName evidence="4">SPOR domain-containing protein</fullName>
    </submittedName>
</protein>
<dbReference type="Gene3D" id="3.30.70.1070">
    <property type="entry name" value="Sporulation related repeat"/>
    <property type="match status" value="1"/>
</dbReference>
<dbReference type="OrthoDB" id="9766672at2"/>
<dbReference type="RefSeq" id="WP_109533728.1">
    <property type="nucleotide sequence ID" value="NZ_QEYD01000007.1"/>
</dbReference>
<dbReference type="EMBL" id="QEYD01000007">
    <property type="protein sequence ID" value="PWE28221.1"/>
    <property type="molecule type" value="Genomic_DNA"/>
</dbReference>
<sequence>MNKVSIAFPRRSAGSALTALPIAAMLALGGCQTSQGAEGTPTLMSAPQSTQGPGERVIERDVEAPEVFRMQESGLWDGRPSLGGVWVAHPAAQDPERVVIRNTRTGESVIGALFRRERDNPGPRFQVSSEAAGALGILAGAPTEIEVTALRLQRVEMEIDPAPQDEPVTAATETLAIAPVATADAETGPAMPVGAPQGQVQITSVEAPEPERRGFLSRLFGRDESGAPAEAPIAQSALDAPAAAPAAAPTPVPAPAAEPEPRRRSFLDRFRRSDPEPETTALPELGDAQAAAATAPLHATGTAPLPEQVTQPAPRIDRPYVQIGIFSVEQNAINARASMQAAGLNSEIRRGAAGDNQFWRVVVGPAATTSERAAFLSRVREMGFADAYAVVR</sequence>
<accession>A0A2U2C8P3</accession>
<feature type="region of interest" description="Disordered" evidence="1">
    <location>
        <begin position="33"/>
        <end position="55"/>
    </location>
</feature>
<feature type="compositionally biased region" description="Polar residues" evidence="1">
    <location>
        <begin position="33"/>
        <end position="52"/>
    </location>
</feature>
<dbReference type="SUPFAM" id="SSF110997">
    <property type="entry name" value="Sporulation related repeat"/>
    <property type="match status" value="1"/>
</dbReference>
<organism evidence="4 5">
    <name type="scientific">Pararhodobacter marinus</name>
    <dbReference type="NCBI Taxonomy" id="2184063"/>
    <lineage>
        <taxon>Bacteria</taxon>
        <taxon>Pseudomonadati</taxon>
        <taxon>Pseudomonadota</taxon>
        <taxon>Alphaproteobacteria</taxon>
        <taxon>Rhodobacterales</taxon>
        <taxon>Paracoccaceae</taxon>
        <taxon>Pararhodobacter</taxon>
    </lineage>
</organism>
<dbReference type="PROSITE" id="PS51724">
    <property type="entry name" value="SPOR"/>
    <property type="match status" value="1"/>
</dbReference>